<evidence type="ECO:0000313" key="3">
    <source>
        <dbReference type="Proteomes" id="UP001167796"/>
    </source>
</evidence>
<feature type="transmembrane region" description="Helical" evidence="1">
    <location>
        <begin position="165"/>
        <end position="183"/>
    </location>
</feature>
<reference evidence="2" key="1">
    <citation type="submission" date="2023-07" db="EMBL/GenBank/DDBJ databases">
        <authorList>
            <person name="Kim M.K."/>
        </authorList>
    </citation>
    <scope>NUCLEOTIDE SEQUENCE</scope>
    <source>
        <strain evidence="2">M29</strain>
    </source>
</reference>
<feature type="transmembrane region" description="Helical" evidence="1">
    <location>
        <begin position="84"/>
        <end position="110"/>
    </location>
</feature>
<keyword evidence="1" id="KW-0472">Membrane</keyword>
<name>A0ABT9ADS1_9BACT</name>
<keyword evidence="1" id="KW-0812">Transmembrane</keyword>
<keyword evidence="1" id="KW-1133">Transmembrane helix</keyword>
<accession>A0ABT9ADS1</accession>
<evidence type="ECO:0000256" key="1">
    <source>
        <dbReference type="SAM" id="Phobius"/>
    </source>
</evidence>
<dbReference type="Pfam" id="PF13858">
    <property type="entry name" value="DUF4199"/>
    <property type="match status" value="1"/>
</dbReference>
<feature type="transmembrane region" description="Helical" evidence="1">
    <location>
        <begin position="23"/>
        <end position="43"/>
    </location>
</feature>
<gene>
    <name evidence="2" type="ORF">Q5H92_16620</name>
</gene>
<dbReference type="InterPro" id="IPR025250">
    <property type="entry name" value="DUF4199"/>
</dbReference>
<sequence>MAESSVEPLATRGGTPAPVVTQLALKFGVGVGLVCVLWMVALQLTGNNGFGPKQLLAQLLVPLVAVASEWKLRRQLKPQKPGLGRSLGVGVLTVMLAAAVSAVGVLGLAAGAGEKAVARHRAEVKEIVQAQQREAAKQGVSVAMRQQQLQQVEGLTVGGMASSNFLQVLVLGLVLAVPAGIFLRE</sequence>
<protein>
    <submittedName>
        <fullName evidence="2">DUF4199 domain-containing protein</fullName>
    </submittedName>
</protein>
<organism evidence="2 3">
    <name type="scientific">Hymenobacter mellowenesis</name>
    <dbReference type="NCBI Taxonomy" id="3063995"/>
    <lineage>
        <taxon>Bacteria</taxon>
        <taxon>Pseudomonadati</taxon>
        <taxon>Bacteroidota</taxon>
        <taxon>Cytophagia</taxon>
        <taxon>Cytophagales</taxon>
        <taxon>Hymenobacteraceae</taxon>
        <taxon>Hymenobacter</taxon>
    </lineage>
</organism>
<dbReference type="RefSeq" id="WP_305012675.1">
    <property type="nucleotide sequence ID" value="NZ_JAUQSX010000009.1"/>
</dbReference>
<evidence type="ECO:0000313" key="2">
    <source>
        <dbReference type="EMBL" id="MDO7847991.1"/>
    </source>
</evidence>
<keyword evidence="3" id="KW-1185">Reference proteome</keyword>
<comment type="caution">
    <text evidence="2">The sequence shown here is derived from an EMBL/GenBank/DDBJ whole genome shotgun (WGS) entry which is preliminary data.</text>
</comment>
<dbReference type="EMBL" id="JAUQSX010000009">
    <property type="protein sequence ID" value="MDO7847991.1"/>
    <property type="molecule type" value="Genomic_DNA"/>
</dbReference>
<dbReference type="Proteomes" id="UP001167796">
    <property type="component" value="Unassembled WGS sequence"/>
</dbReference>
<proteinExistence type="predicted"/>